<dbReference type="AlphaFoldDB" id="A0A502CBA1"/>
<keyword evidence="2" id="KW-0472">Membrane</keyword>
<feature type="coiled-coil region" evidence="1">
    <location>
        <begin position="190"/>
        <end position="256"/>
    </location>
</feature>
<evidence type="ECO:0000313" key="4">
    <source>
        <dbReference type="EMBL" id="TPG09970.1"/>
    </source>
</evidence>
<evidence type="ECO:0000259" key="3">
    <source>
        <dbReference type="Pfam" id="PF26002"/>
    </source>
</evidence>
<keyword evidence="2" id="KW-0812">Transmembrane</keyword>
<evidence type="ECO:0000256" key="1">
    <source>
        <dbReference type="SAM" id="Coils"/>
    </source>
</evidence>
<dbReference type="OrthoDB" id="9810980at2"/>
<keyword evidence="5" id="KW-1185">Reference proteome</keyword>
<organism evidence="4 5">
    <name type="scientific">Sphingomonas oligophenolica</name>
    <dbReference type="NCBI Taxonomy" id="301154"/>
    <lineage>
        <taxon>Bacteria</taxon>
        <taxon>Pseudomonadati</taxon>
        <taxon>Pseudomonadota</taxon>
        <taxon>Alphaproteobacteria</taxon>
        <taxon>Sphingomonadales</taxon>
        <taxon>Sphingomonadaceae</taxon>
        <taxon>Sphingomonas</taxon>
    </lineage>
</organism>
<evidence type="ECO:0000256" key="2">
    <source>
        <dbReference type="SAM" id="Phobius"/>
    </source>
</evidence>
<name>A0A502CBA1_9SPHN</name>
<dbReference type="EMBL" id="RCZK01000013">
    <property type="protein sequence ID" value="TPG09970.1"/>
    <property type="molecule type" value="Genomic_DNA"/>
</dbReference>
<dbReference type="InterPro" id="IPR058982">
    <property type="entry name" value="Beta-barrel_AprE"/>
</dbReference>
<sequence length="408" mass="43438">MTETLFRLEAIEAKRQRLTGTVIAATPPQSQLYTAMIGGVVLVMIAFLAFGSYASSATARGVVAVDKGITRVFPASAGEVRQIVVAVGDRVVAGQPLVALSMAQGKGGLSRQIAEIDRQLAEIDSQLGIAQSTGSVGTAGLARQRAGLEDTIQSLERQIAIGRSQIALAGSTVARRERLSKQGAGSQAQVDDAQRDALTRRADVEALEERLSVARNSVAALSIQSSQVALDASKARSLLQAQRAALTAQRADLQRQDHLVVSAPISGRIGDIAVELGQRATSAQSLVTIVPSDSKLEVRLFAPSSAIGFVRRGQRVRLRFDAFPYRKYGWAEGAVTEISRVAVDAPTVDTTKPVEPVFRVRVRVDTLRGMKVDDAALRPGMTLTADLFQQRRPLWALIVGPISGSVAL</sequence>
<dbReference type="Gene3D" id="2.40.30.170">
    <property type="match status" value="1"/>
</dbReference>
<feature type="transmembrane region" description="Helical" evidence="2">
    <location>
        <begin position="32"/>
        <end position="50"/>
    </location>
</feature>
<feature type="domain" description="AprE-like beta-barrel" evidence="3">
    <location>
        <begin position="303"/>
        <end position="387"/>
    </location>
</feature>
<gene>
    <name evidence="4" type="ORF">EAH84_13380</name>
</gene>
<feature type="coiled-coil region" evidence="1">
    <location>
        <begin position="138"/>
        <end position="165"/>
    </location>
</feature>
<accession>A0A502CBA1</accession>
<dbReference type="InterPro" id="IPR050739">
    <property type="entry name" value="MFP"/>
</dbReference>
<evidence type="ECO:0000313" key="5">
    <source>
        <dbReference type="Proteomes" id="UP000318413"/>
    </source>
</evidence>
<dbReference type="Pfam" id="PF26002">
    <property type="entry name" value="Beta-barrel_AprE"/>
    <property type="match status" value="1"/>
</dbReference>
<dbReference type="PANTHER" id="PTHR30386">
    <property type="entry name" value="MEMBRANE FUSION SUBUNIT OF EMRAB-TOLC MULTIDRUG EFFLUX PUMP"/>
    <property type="match status" value="1"/>
</dbReference>
<dbReference type="Proteomes" id="UP000318413">
    <property type="component" value="Unassembled WGS sequence"/>
</dbReference>
<reference evidence="4 5" key="1">
    <citation type="journal article" date="2019" name="Environ. Microbiol.">
        <title>Species interactions and distinct microbial communities in high Arctic permafrost affected cryosols are associated with the CH4 and CO2 gas fluxes.</title>
        <authorList>
            <person name="Altshuler I."/>
            <person name="Hamel J."/>
            <person name="Turney S."/>
            <person name="Magnuson E."/>
            <person name="Levesque R."/>
            <person name="Greer C."/>
            <person name="Whyte L.G."/>
        </authorList>
    </citation>
    <scope>NUCLEOTIDE SEQUENCE [LARGE SCALE GENOMIC DNA]</scope>
    <source>
        <strain evidence="4 5">S5.1</strain>
    </source>
</reference>
<dbReference type="PRINTS" id="PR01490">
    <property type="entry name" value="RTXTOXIND"/>
</dbReference>
<comment type="caution">
    <text evidence="4">The sequence shown here is derived from an EMBL/GenBank/DDBJ whole genome shotgun (WGS) entry which is preliminary data.</text>
</comment>
<keyword evidence="1" id="KW-0175">Coiled coil</keyword>
<protein>
    <submittedName>
        <fullName evidence="4">HlyD family efflux transporter periplasmic adaptor subunit</fullName>
    </submittedName>
</protein>
<dbReference type="PANTHER" id="PTHR30386:SF28">
    <property type="entry name" value="EXPORTED PROTEIN"/>
    <property type="match status" value="1"/>
</dbReference>
<proteinExistence type="predicted"/>
<keyword evidence="2" id="KW-1133">Transmembrane helix</keyword>
<dbReference type="RefSeq" id="WP_140872519.1">
    <property type="nucleotide sequence ID" value="NZ_RCZK01000013.1"/>
</dbReference>
<dbReference type="Gene3D" id="1.10.287.1490">
    <property type="match status" value="1"/>
</dbReference>
<dbReference type="SUPFAM" id="SSF111369">
    <property type="entry name" value="HlyD-like secretion proteins"/>
    <property type="match status" value="1"/>
</dbReference>